<accession>A0A934VVW1</accession>
<dbReference type="EMBL" id="JAENIJ010000012">
    <property type="protein sequence ID" value="MBK1882635.1"/>
    <property type="molecule type" value="Genomic_DNA"/>
</dbReference>
<keyword evidence="2" id="KW-1185">Reference proteome</keyword>
<gene>
    <name evidence="1" type="ORF">JIN85_09420</name>
</gene>
<name>A0A934VVW1_9BACT</name>
<dbReference type="Proteomes" id="UP000603141">
    <property type="component" value="Unassembled WGS sequence"/>
</dbReference>
<sequence length="136" mass="15491">MDPLKDGIRSHVRIDFHGNVHKRLRGTNAEERYAKEVEVLKVLEKRGCPYVPRLLEEHPLENYFVSTNCGRPAPNLSKEKADRLFAALENDYGVRHLDAEPRNITYSDRLGRFCVIDFELAEILPDPAESTSAANS</sequence>
<organism evidence="1 2">
    <name type="scientific">Luteolibacter pohnpeiensis</name>
    <dbReference type="NCBI Taxonomy" id="454153"/>
    <lineage>
        <taxon>Bacteria</taxon>
        <taxon>Pseudomonadati</taxon>
        <taxon>Verrucomicrobiota</taxon>
        <taxon>Verrucomicrobiia</taxon>
        <taxon>Verrucomicrobiales</taxon>
        <taxon>Verrucomicrobiaceae</taxon>
        <taxon>Luteolibacter</taxon>
    </lineage>
</organism>
<protein>
    <submittedName>
        <fullName evidence="1">Serine/threonine protein phosphatase</fullName>
    </submittedName>
</protein>
<evidence type="ECO:0000313" key="1">
    <source>
        <dbReference type="EMBL" id="MBK1882635.1"/>
    </source>
</evidence>
<reference evidence="1" key="1">
    <citation type="submission" date="2021-01" db="EMBL/GenBank/DDBJ databases">
        <title>Modified the classification status of verrucomicrobia.</title>
        <authorList>
            <person name="Feng X."/>
        </authorList>
    </citation>
    <scope>NUCLEOTIDE SEQUENCE</scope>
    <source>
        <strain evidence="1">KCTC 22041</strain>
    </source>
</reference>
<dbReference type="SUPFAM" id="SSF56112">
    <property type="entry name" value="Protein kinase-like (PK-like)"/>
    <property type="match status" value="1"/>
</dbReference>
<evidence type="ECO:0000313" key="2">
    <source>
        <dbReference type="Proteomes" id="UP000603141"/>
    </source>
</evidence>
<proteinExistence type="predicted"/>
<dbReference type="InterPro" id="IPR011009">
    <property type="entry name" value="Kinase-like_dom_sf"/>
</dbReference>
<comment type="caution">
    <text evidence="1">The sequence shown here is derived from an EMBL/GenBank/DDBJ whole genome shotgun (WGS) entry which is preliminary data.</text>
</comment>
<dbReference type="AlphaFoldDB" id="A0A934VVW1"/>